<dbReference type="AlphaFoldDB" id="A0AAN8WIG9"/>
<keyword evidence="1" id="KW-1133">Transmembrane helix</keyword>
<keyword evidence="1" id="KW-0812">Transmembrane</keyword>
<feature type="transmembrane region" description="Helical" evidence="1">
    <location>
        <begin position="156"/>
        <end position="179"/>
    </location>
</feature>
<name>A0AAN8WIG9_HALRR</name>
<feature type="transmembrane region" description="Helical" evidence="1">
    <location>
        <begin position="287"/>
        <end position="306"/>
    </location>
</feature>
<accession>A0AAN8WIG9</accession>
<gene>
    <name evidence="2" type="ORF">SK128_009315</name>
</gene>
<sequence length="401" mass="44998">MLGYGRHSLDELITVLQISGFLSYNWSKRNPFQKPLFSVKICLWSVFVSTFFVSTSYHAYMQLLCMEQTSIGEAAMVISGIVGTAAATIMELVLPLRCKTLADILQRLKHDIVKEESNNLKRDLRTALAFSMLGTFIISAPSAVVSMECWPKATTGVTICTLAFTSMMTFRLQLIVLVFKLFFSLISKHLLEDVEKALLELNSICFMPRQRDFVQEERIKTPAEYFSISSPPHSPPQVLLDLESVVCQTGILRDRVINYFFETVSVMIVTYLTLLIVSGFGILQGNILGGLTPVLTVFSIFMLVYLCRVGQNFTDKVKTAEEKLKVHSSQISDCQIKDQISRILQLMDPLKHFSVCGWYVLDCSTLVSDVMGLKLASPATKSRCLNQLVSPQHFVQLVKVA</sequence>
<evidence type="ECO:0000313" key="2">
    <source>
        <dbReference type="EMBL" id="KAK7027433.1"/>
    </source>
</evidence>
<keyword evidence="1" id="KW-0472">Membrane</keyword>
<proteinExistence type="predicted"/>
<feature type="transmembrane region" description="Helical" evidence="1">
    <location>
        <begin position="259"/>
        <end position="281"/>
    </location>
</feature>
<comment type="caution">
    <text evidence="2">The sequence shown here is derived from an EMBL/GenBank/DDBJ whole genome shotgun (WGS) entry which is preliminary data.</text>
</comment>
<evidence type="ECO:0000256" key="1">
    <source>
        <dbReference type="SAM" id="Phobius"/>
    </source>
</evidence>
<feature type="transmembrane region" description="Helical" evidence="1">
    <location>
        <begin position="36"/>
        <end position="54"/>
    </location>
</feature>
<feature type="transmembrane region" description="Helical" evidence="1">
    <location>
        <begin position="124"/>
        <end position="144"/>
    </location>
</feature>
<organism evidence="2 3">
    <name type="scientific">Halocaridina rubra</name>
    <name type="common">Hawaiian red shrimp</name>
    <dbReference type="NCBI Taxonomy" id="373956"/>
    <lineage>
        <taxon>Eukaryota</taxon>
        <taxon>Metazoa</taxon>
        <taxon>Ecdysozoa</taxon>
        <taxon>Arthropoda</taxon>
        <taxon>Crustacea</taxon>
        <taxon>Multicrustacea</taxon>
        <taxon>Malacostraca</taxon>
        <taxon>Eumalacostraca</taxon>
        <taxon>Eucarida</taxon>
        <taxon>Decapoda</taxon>
        <taxon>Pleocyemata</taxon>
        <taxon>Caridea</taxon>
        <taxon>Atyoidea</taxon>
        <taxon>Atyidae</taxon>
        <taxon>Halocaridina</taxon>
    </lineage>
</organism>
<dbReference type="EMBL" id="JAXCGZ010022680">
    <property type="protein sequence ID" value="KAK7027433.1"/>
    <property type="molecule type" value="Genomic_DNA"/>
</dbReference>
<evidence type="ECO:0000313" key="3">
    <source>
        <dbReference type="Proteomes" id="UP001381693"/>
    </source>
</evidence>
<keyword evidence="3" id="KW-1185">Reference proteome</keyword>
<dbReference type="Proteomes" id="UP001381693">
    <property type="component" value="Unassembled WGS sequence"/>
</dbReference>
<reference evidence="2 3" key="1">
    <citation type="submission" date="2023-11" db="EMBL/GenBank/DDBJ databases">
        <title>Halocaridina rubra genome assembly.</title>
        <authorList>
            <person name="Smith C."/>
        </authorList>
    </citation>
    <scope>NUCLEOTIDE SEQUENCE [LARGE SCALE GENOMIC DNA]</scope>
    <source>
        <strain evidence="2">EP-1</strain>
        <tissue evidence="2">Whole</tissue>
    </source>
</reference>
<feature type="transmembrane region" description="Helical" evidence="1">
    <location>
        <begin position="74"/>
        <end position="94"/>
    </location>
</feature>
<protein>
    <submittedName>
        <fullName evidence="2">Uncharacterized protein</fullName>
    </submittedName>
</protein>